<dbReference type="Proteomes" id="UP000676565">
    <property type="component" value="Unassembled WGS sequence"/>
</dbReference>
<gene>
    <name evidence="3" type="ORF">J8F10_35945</name>
</gene>
<dbReference type="EMBL" id="JAGKQQ010000002">
    <property type="protein sequence ID" value="MBP3960648.1"/>
    <property type="molecule type" value="Genomic_DNA"/>
</dbReference>
<evidence type="ECO:0008006" key="5">
    <source>
        <dbReference type="Google" id="ProtNLM"/>
    </source>
</evidence>
<feature type="compositionally biased region" description="Low complexity" evidence="1">
    <location>
        <begin position="34"/>
        <end position="45"/>
    </location>
</feature>
<feature type="compositionally biased region" description="Low complexity" evidence="1">
    <location>
        <begin position="52"/>
        <end position="61"/>
    </location>
</feature>
<accession>A0ABS5C427</accession>
<organism evidence="3 4">
    <name type="scientific">Gemmata palustris</name>
    <dbReference type="NCBI Taxonomy" id="2822762"/>
    <lineage>
        <taxon>Bacteria</taxon>
        <taxon>Pseudomonadati</taxon>
        <taxon>Planctomycetota</taxon>
        <taxon>Planctomycetia</taxon>
        <taxon>Gemmatales</taxon>
        <taxon>Gemmataceae</taxon>
        <taxon>Gemmata</taxon>
    </lineage>
</organism>
<evidence type="ECO:0000256" key="1">
    <source>
        <dbReference type="SAM" id="MobiDB-lite"/>
    </source>
</evidence>
<feature type="region of interest" description="Disordered" evidence="1">
    <location>
        <begin position="34"/>
        <end position="66"/>
    </location>
</feature>
<protein>
    <recommendedName>
        <fullName evidence="5">SPOR domain-containing protein</fullName>
    </recommendedName>
</protein>
<proteinExistence type="predicted"/>
<reference evidence="3 4" key="1">
    <citation type="submission" date="2021-04" db="EMBL/GenBank/DDBJ databases">
        <authorList>
            <person name="Ivanova A."/>
        </authorList>
    </citation>
    <scope>NUCLEOTIDE SEQUENCE [LARGE SCALE GENOMIC DNA]</scope>
    <source>
        <strain evidence="3 4">G18</strain>
    </source>
</reference>
<feature type="chain" id="PRO_5047251633" description="SPOR domain-containing protein" evidence="2">
    <location>
        <begin position="21"/>
        <end position="470"/>
    </location>
</feature>
<keyword evidence="2" id="KW-0732">Signal</keyword>
<evidence type="ECO:0000256" key="2">
    <source>
        <dbReference type="SAM" id="SignalP"/>
    </source>
</evidence>
<name>A0ABS5C427_9BACT</name>
<keyword evidence="4" id="KW-1185">Reference proteome</keyword>
<feature type="signal peptide" evidence="2">
    <location>
        <begin position="1"/>
        <end position="20"/>
    </location>
</feature>
<evidence type="ECO:0000313" key="4">
    <source>
        <dbReference type="Proteomes" id="UP000676565"/>
    </source>
</evidence>
<sequence length="470" mass="50043">MRKKALLGVGLALFTGSAGTAQFASERPVGAPAGLPAAAPRAQPATLPPGLSPVGPGSAAPQPGRSPFAPAPVVPAGGAYVPPTSGVQPATYNTIPRPEPLPTNLEIKTALEPNHEWRIKPEHGAFFIMVKSYVRPAKGSKDAVEDKGLSARELAEGLAGEIREQYKVGAWLFEYVSEERKAEMRQIAAARQKAAIYAEQLKVFQQKSQVQNMEFLAPDNKLHIMTHNHRDQIGVLVGGFQTEADALKALVKLKTWPTPKNEVLLDKGLILSTVEGKQVAESAAINPYATAFVVPNPSVPRAAGPQGPRKLDPFIVKLNEGQPYNLLKATKGWTLAVKSFTSPVEIVNKNSDPSVMRKMGFSKGTDVLAAGAEQAESMAKALRSMKGPAGVDGRGGQPLNLEAFVLHTRSASLVTVGQFDGPDDPALVAVKRVLVAMTVKVTEDQHGSRPAMNAPALFDDIIAMPIPKRD</sequence>
<dbReference type="RefSeq" id="WP_210662893.1">
    <property type="nucleotide sequence ID" value="NZ_JAGKQQ010000002.1"/>
</dbReference>
<evidence type="ECO:0000313" key="3">
    <source>
        <dbReference type="EMBL" id="MBP3960648.1"/>
    </source>
</evidence>
<comment type="caution">
    <text evidence="3">The sequence shown here is derived from an EMBL/GenBank/DDBJ whole genome shotgun (WGS) entry which is preliminary data.</text>
</comment>